<dbReference type="Pfam" id="PF07394">
    <property type="entry name" value="DUF1501"/>
    <property type="match status" value="1"/>
</dbReference>
<feature type="signal peptide" evidence="1">
    <location>
        <begin position="1"/>
        <end position="25"/>
    </location>
</feature>
<evidence type="ECO:0000313" key="2">
    <source>
        <dbReference type="EMBL" id="XBO69946.1"/>
    </source>
</evidence>
<dbReference type="EMBL" id="CP098827">
    <property type="protein sequence ID" value="XBO69946.1"/>
    <property type="molecule type" value="Genomic_DNA"/>
</dbReference>
<dbReference type="AlphaFoldDB" id="A0AAU7KEJ1"/>
<organism evidence="2">
    <name type="scientific">Halomonas sp. RT37</name>
    <dbReference type="NCBI Taxonomy" id="2950872"/>
    <lineage>
        <taxon>Bacteria</taxon>
        <taxon>Pseudomonadati</taxon>
        <taxon>Pseudomonadota</taxon>
        <taxon>Gammaproteobacteria</taxon>
        <taxon>Oceanospirillales</taxon>
        <taxon>Halomonadaceae</taxon>
        <taxon>Halomonas</taxon>
    </lineage>
</organism>
<reference evidence="2" key="1">
    <citation type="submission" date="2022-06" db="EMBL/GenBank/DDBJ databases">
        <title>A novel DMS-producing enzyme.</title>
        <authorList>
            <person name="Zhang Y."/>
        </authorList>
    </citation>
    <scope>NUCLEOTIDE SEQUENCE</scope>
    <source>
        <strain evidence="2">RT37</strain>
    </source>
</reference>
<proteinExistence type="predicted"/>
<gene>
    <name evidence="2" type="ORF">NFG58_15140</name>
</gene>
<feature type="chain" id="PRO_5043885120" evidence="1">
    <location>
        <begin position="26"/>
        <end position="379"/>
    </location>
</feature>
<dbReference type="InterPro" id="IPR006311">
    <property type="entry name" value="TAT_signal"/>
</dbReference>
<protein>
    <submittedName>
        <fullName evidence="2">DUF1501 domain-containing protein</fullName>
    </submittedName>
</protein>
<evidence type="ECO:0000256" key="1">
    <source>
        <dbReference type="SAM" id="SignalP"/>
    </source>
</evidence>
<dbReference type="RefSeq" id="WP_348826870.1">
    <property type="nucleotide sequence ID" value="NZ_CP098827.1"/>
</dbReference>
<name>A0AAU7KEJ1_9GAMM</name>
<dbReference type="InterPro" id="IPR010869">
    <property type="entry name" value="DUF1501"/>
</dbReference>
<dbReference type="PANTHER" id="PTHR43737">
    <property type="entry name" value="BLL7424 PROTEIN"/>
    <property type="match status" value="1"/>
</dbReference>
<dbReference type="PROSITE" id="PS51318">
    <property type="entry name" value="TAT"/>
    <property type="match status" value="1"/>
</dbReference>
<accession>A0AAU7KEJ1</accession>
<dbReference type="PANTHER" id="PTHR43737:SF1">
    <property type="entry name" value="DUF1501 DOMAIN-CONTAINING PROTEIN"/>
    <property type="match status" value="1"/>
</dbReference>
<sequence>MFNRREFLKALGVGTSLLLWPSLAAADSPLGKRRLVVVLLRGALDGLAAVPCDSDPAYQRLRGSLASQEGVVAPRLDGTFSLHPSLAFCHRLYQAGDFAVVHACGLPYQGRSHFDAQECLENGTATPTGSRTGWLNRAVGSLGDTQGLGLTSSRPLLIRGPAPFATWSPSAHGTTLPSLAQRVAALYRQDPRLGPVFERALAMQQMAPTDIDSGGLLKDTLAAAAQFLAAADGPQIAMVEDDGWDTHARQNAVLSRKLEQLDGGLAALHGKLGERWQHTAVVVITEFGRTVAVNGTGGTDHGTASCILLAGGAIRGGRVHGQWPGLARLRDDRDLIAAQDTRAVLKGVLRDHLGLDLDPLAEQVFPDSRQVGPLAGLIG</sequence>
<keyword evidence="1" id="KW-0732">Signal</keyword>